<dbReference type="Proteomes" id="UP001378592">
    <property type="component" value="Unassembled WGS sequence"/>
</dbReference>
<dbReference type="EMBL" id="JAZDUA010000524">
    <property type="protein sequence ID" value="KAK7791557.1"/>
    <property type="molecule type" value="Genomic_DNA"/>
</dbReference>
<dbReference type="AlphaFoldDB" id="A0AAN9YW04"/>
<sequence length="79" mass="9387">MEFQKFQVKHLPSKRMFFVVRTSRADYQEWWCAAKQVVRFYEIQPPDPNFATACFKVVFSRAGPSAAPWQLYDHRLPFG</sequence>
<accession>A0AAN9YW04</accession>
<comment type="caution">
    <text evidence="1">The sequence shown here is derived from an EMBL/GenBank/DDBJ whole genome shotgun (WGS) entry which is preliminary data.</text>
</comment>
<name>A0AAN9YW04_9ORTH</name>
<evidence type="ECO:0000313" key="2">
    <source>
        <dbReference type="Proteomes" id="UP001378592"/>
    </source>
</evidence>
<organism evidence="1 2">
    <name type="scientific">Gryllus longicercus</name>
    <dbReference type="NCBI Taxonomy" id="2509291"/>
    <lineage>
        <taxon>Eukaryota</taxon>
        <taxon>Metazoa</taxon>
        <taxon>Ecdysozoa</taxon>
        <taxon>Arthropoda</taxon>
        <taxon>Hexapoda</taxon>
        <taxon>Insecta</taxon>
        <taxon>Pterygota</taxon>
        <taxon>Neoptera</taxon>
        <taxon>Polyneoptera</taxon>
        <taxon>Orthoptera</taxon>
        <taxon>Ensifera</taxon>
        <taxon>Gryllidea</taxon>
        <taxon>Grylloidea</taxon>
        <taxon>Gryllidae</taxon>
        <taxon>Gryllinae</taxon>
        <taxon>Gryllus</taxon>
    </lineage>
</organism>
<reference evidence="1 2" key="1">
    <citation type="submission" date="2024-03" db="EMBL/GenBank/DDBJ databases">
        <title>The genome assembly and annotation of the cricket Gryllus longicercus Weissman &amp; Gray.</title>
        <authorList>
            <person name="Szrajer S."/>
            <person name="Gray D."/>
            <person name="Ylla G."/>
        </authorList>
    </citation>
    <scope>NUCLEOTIDE SEQUENCE [LARGE SCALE GENOMIC DNA]</scope>
    <source>
        <strain evidence="1">DAG 2021-001</strain>
        <tissue evidence="1">Whole body minus gut</tissue>
    </source>
</reference>
<keyword evidence="2" id="KW-1185">Reference proteome</keyword>
<gene>
    <name evidence="1" type="ORF">R5R35_009199</name>
</gene>
<evidence type="ECO:0000313" key="1">
    <source>
        <dbReference type="EMBL" id="KAK7791557.1"/>
    </source>
</evidence>
<proteinExistence type="predicted"/>
<protein>
    <submittedName>
        <fullName evidence="1">Uncharacterized protein</fullName>
    </submittedName>
</protein>